<reference evidence="1 2" key="1">
    <citation type="submission" date="2016-03" db="EMBL/GenBank/DDBJ databases">
        <title>Acetic acid bacteria sequencing.</title>
        <authorList>
            <person name="Brandt J."/>
            <person name="Jakob F."/>
            <person name="Vogel R.F."/>
        </authorList>
    </citation>
    <scope>NUCLEOTIDE SEQUENCE [LARGE SCALE GENOMIC DNA]</scope>
    <source>
        <strain evidence="1 2">TMW2.1153</strain>
    </source>
</reference>
<dbReference type="EMBL" id="CP014692">
    <property type="protein sequence ID" value="AQS85958.1"/>
    <property type="molecule type" value="Genomic_DNA"/>
</dbReference>
<sequence length="82" mass="9610">MFTFEPSHSVIEMKRYLARFAHQILGQKDLHTLKFTKYNQQESLDKPWRHGLLIKVWCFTAAQVTNVAVDLPGRKKITTHVD</sequence>
<dbReference type="PANTHER" id="PTHR37417:SF3">
    <property type="entry name" value="MYOSIN-CROSSREACTIVE PROTEIN"/>
    <property type="match status" value="1"/>
</dbReference>
<proteinExistence type="predicted"/>
<protein>
    <submittedName>
        <fullName evidence="1">Uncharacterized protein</fullName>
    </submittedName>
</protein>
<accession>A0A1U9KJN8</accession>
<organism evidence="1 2">
    <name type="scientific">Acetobacter aceti</name>
    <dbReference type="NCBI Taxonomy" id="435"/>
    <lineage>
        <taxon>Bacteria</taxon>
        <taxon>Pseudomonadati</taxon>
        <taxon>Pseudomonadota</taxon>
        <taxon>Alphaproteobacteria</taxon>
        <taxon>Acetobacterales</taxon>
        <taxon>Acetobacteraceae</taxon>
        <taxon>Acetobacter</taxon>
        <taxon>Acetobacter subgen. Acetobacter</taxon>
    </lineage>
</organism>
<dbReference type="GO" id="GO:0006631">
    <property type="term" value="P:fatty acid metabolic process"/>
    <property type="evidence" value="ECO:0007669"/>
    <property type="project" value="InterPro"/>
</dbReference>
<dbReference type="AlphaFoldDB" id="A0A1U9KJN8"/>
<keyword evidence="2" id="KW-1185">Reference proteome</keyword>
<dbReference type="Proteomes" id="UP000188937">
    <property type="component" value="Chromosome"/>
</dbReference>
<dbReference type="Pfam" id="PF06100">
    <property type="entry name" value="MCRA"/>
    <property type="match status" value="1"/>
</dbReference>
<name>A0A1U9KJN8_ACEAC</name>
<dbReference type="GO" id="GO:0050151">
    <property type="term" value="F:oleate hydratase activity"/>
    <property type="evidence" value="ECO:0007669"/>
    <property type="project" value="InterPro"/>
</dbReference>
<evidence type="ECO:0000313" key="2">
    <source>
        <dbReference type="Proteomes" id="UP000188937"/>
    </source>
</evidence>
<evidence type="ECO:0000313" key="1">
    <source>
        <dbReference type="EMBL" id="AQS85958.1"/>
    </source>
</evidence>
<dbReference type="GO" id="GO:0071949">
    <property type="term" value="F:FAD binding"/>
    <property type="evidence" value="ECO:0007669"/>
    <property type="project" value="InterPro"/>
</dbReference>
<dbReference type="KEGG" id="aace:A0U92_15670"/>
<gene>
    <name evidence="1" type="ORF">A0U92_15670</name>
</gene>
<dbReference type="InterPro" id="IPR010354">
    <property type="entry name" value="Oleate_hydratase"/>
</dbReference>
<dbReference type="PANTHER" id="PTHR37417">
    <property type="entry name" value="67 KDA MYOSIN-CROSS-REACTIVE ANTIGEN FAMILY PROTEIN (AFU_ORTHOLOGUE AFUA_5G09970)"/>
    <property type="match status" value="1"/>
</dbReference>